<dbReference type="RefSeq" id="WP_007841534.1">
    <property type="nucleotide sequence ID" value="NZ_AKJY01000014.1"/>
</dbReference>
<protein>
    <submittedName>
        <fullName evidence="3">DNA-binding domain-containing protein, AraC-type</fullName>
    </submittedName>
</protein>
<dbReference type="PATRIC" id="fig|1144316.3.peg.1164"/>
<dbReference type="Gene3D" id="1.10.10.60">
    <property type="entry name" value="Homeodomain-like"/>
    <property type="match status" value="1"/>
</dbReference>
<sequence length="261" mass="30326">MNILDSKLQDAVARFARLPFQTNVYNLNLYDQVLNHNAVMLKERLKFLIALDLAPLYNYYKQEVFISHGADTFQSGQDKLIDGAVFKTIQKTVASNMARINTEENTVIPIYQHYNSPSEFMLLTGISIIDNETATAVSLLHQLGMPVSMVEFSTYRPVYLTHLLETYKKNINLSPKRLATQYGKSYKQVQMDSKLYFGTTLYDFILKLKMLDAIDDLMFTDLTLKEIAFQNNFTDYSSMYRLFNKLYNFPLQQIPRFLHLI</sequence>
<dbReference type="GO" id="GO:0043565">
    <property type="term" value="F:sequence-specific DNA binding"/>
    <property type="evidence" value="ECO:0007669"/>
    <property type="project" value="InterPro"/>
</dbReference>
<gene>
    <name evidence="3" type="ORF">PMI13_01160</name>
</gene>
<name>J3CMC9_9FLAO</name>
<reference evidence="3 4" key="1">
    <citation type="journal article" date="2012" name="J. Bacteriol.">
        <title>Twenty-one genome sequences from Pseudomonas species and 19 genome sequences from diverse bacteria isolated from the rhizosphere and endosphere of Populus deltoides.</title>
        <authorList>
            <person name="Brown S.D."/>
            <person name="Utturkar S.M."/>
            <person name="Klingeman D.M."/>
            <person name="Johnson C.M."/>
            <person name="Martin S.L."/>
            <person name="Land M.L."/>
            <person name="Lu T.Y."/>
            <person name="Schadt C.W."/>
            <person name="Doktycz M.J."/>
            <person name="Pelletier D.A."/>
        </authorList>
    </citation>
    <scope>NUCLEOTIDE SEQUENCE [LARGE SCALE GENOMIC DNA]</scope>
    <source>
        <strain evidence="3 4">CF314</strain>
    </source>
</reference>
<proteinExistence type="predicted"/>
<comment type="caution">
    <text evidence="3">The sequence shown here is derived from an EMBL/GenBank/DDBJ whole genome shotgun (WGS) entry which is preliminary data.</text>
</comment>
<evidence type="ECO:0000256" key="1">
    <source>
        <dbReference type="ARBA" id="ARBA00023125"/>
    </source>
</evidence>
<dbReference type="SMART" id="SM00342">
    <property type="entry name" value="HTH_ARAC"/>
    <property type="match status" value="1"/>
</dbReference>
<evidence type="ECO:0000313" key="3">
    <source>
        <dbReference type="EMBL" id="EJL74421.1"/>
    </source>
</evidence>
<organism evidence="3 4">
    <name type="scientific">Chryseobacterium populi</name>
    <dbReference type="NCBI Taxonomy" id="1144316"/>
    <lineage>
        <taxon>Bacteria</taxon>
        <taxon>Pseudomonadati</taxon>
        <taxon>Bacteroidota</taxon>
        <taxon>Flavobacteriia</taxon>
        <taxon>Flavobacteriales</taxon>
        <taxon>Weeksellaceae</taxon>
        <taxon>Chryseobacterium group</taxon>
        <taxon>Chryseobacterium</taxon>
    </lineage>
</organism>
<dbReference type="GO" id="GO:0003700">
    <property type="term" value="F:DNA-binding transcription factor activity"/>
    <property type="evidence" value="ECO:0007669"/>
    <property type="project" value="InterPro"/>
</dbReference>
<dbReference type="Proteomes" id="UP000007509">
    <property type="component" value="Unassembled WGS sequence"/>
</dbReference>
<accession>J3CMC9</accession>
<feature type="domain" description="HTH araC/xylS-type" evidence="2">
    <location>
        <begin position="157"/>
        <end position="257"/>
    </location>
</feature>
<keyword evidence="1 3" id="KW-0238">DNA-binding</keyword>
<dbReference type="PROSITE" id="PS01124">
    <property type="entry name" value="HTH_ARAC_FAMILY_2"/>
    <property type="match status" value="1"/>
</dbReference>
<dbReference type="InterPro" id="IPR018060">
    <property type="entry name" value="HTH_AraC"/>
</dbReference>
<evidence type="ECO:0000259" key="2">
    <source>
        <dbReference type="PROSITE" id="PS01124"/>
    </source>
</evidence>
<evidence type="ECO:0000313" key="4">
    <source>
        <dbReference type="Proteomes" id="UP000007509"/>
    </source>
</evidence>
<dbReference type="PANTHER" id="PTHR43280:SF2">
    <property type="entry name" value="HTH-TYPE TRANSCRIPTIONAL REGULATOR EXSA"/>
    <property type="match status" value="1"/>
</dbReference>
<dbReference type="PANTHER" id="PTHR43280">
    <property type="entry name" value="ARAC-FAMILY TRANSCRIPTIONAL REGULATOR"/>
    <property type="match status" value="1"/>
</dbReference>
<dbReference type="Pfam" id="PF12833">
    <property type="entry name" value="HTH_18"/>
    <property type="match status" value="1"/>
</dbReference>
<dbReference type="AlphaFoldDB" id="J3CMC9"/>
<keyword evidence="4" id="KW-1185">Reference proteome</keyword>
<dbReference type="EMBL" id="AKJY01000014">
    <property type="protein sequence ID" value="EJL74421.1"/>
    <property type="molecule type" value="Genomic_DNA"/>
</dbReference>